<proteinExistence type="predicted"/>
<dbReference type="AlphaFoldDB" id="A0A7K4C151"/>
<reference evidence="1" key="1">
    <citation type="submission" date="2020-05" db="EMBL/GenBank/DDBJ databases">
        <title>The first insight into the ecology of ammonia-tolerant syntrophic propionate oxidizing bacteria.</title>
        <authorList>
            <person name="Singh A."/>
            <person name="Schnurer A."/>
            <person name="Westerholm M."/>
        </authorList>
    </citation>
    <scope>NUCLEOTIDE SEQUENCE</scope>
    <source>
        <strain evidence="1">MAG54</strain>
    </source>
</reference>
<dbReference type="InterPro" id="IPR005358">
    <property type="entry name" value="Puta_zinc/iron-chelating_dom"/>
</dbReference>
<evidence type="ECO:0000313" key="1">
    <source>
        <dbReference type="EMBL" id="NQS77524.1"/>
    </source>
</evidence>
<accession>A0A7K4C151</accession>
<gene>
    <name evidence="1" type="ORF">HQQ74_02185</name>
</gene>
<organism evidence="1 2">
    <name type="scientific">Methanoculleus bourgensis</name>
    <dbReference type="NCBI Taxonomy" id="83986"/>
    <lineage>
        <taxon>Archaea</taxon>
        <taxon>Methanobacteriati</taxon>
        <taxon>Methanobacteriota</taxon>
        <taxon>Stenosarchaea group</taxon>
        <taxon>Methanomicrobia</taxon>
        <taxon>Methanomicrobiales</taxon>
        <taxon>Methanomicrobiaceae</taxon>
        <taxon>Methanoculleus</taxon>
    </lineage>
</organism>
<dbReference type="Pfam" id="PF03692">
    <property type="entry name" value="CxxCxxCC"/>
    <property type="match status" value="1"/>
</dbReference>
<name>A0A7K4C151_9EURY</name>
<dbReference type="Proteomes" id="UP000737555">
    <property type="component" value="Unassembled WGS sequence"/>
</dbReference>
<protein>
    <submittedName>
        <fullName evidence="1">YkgJ family cysteine cluster protein</fullName>
    </submittedName>
</protein>
<evidence type="ECO:0000313" key="2">
    <source>
        <dbReference type="Proteomes" id="UP000737555"/>
    </source>
</evidence>
<sequence length="173" mass="19652">MSCRESLEMAAFECTLCGKCCMHAGGELIEVEKRLTSRDYLCRQKIVGGTFRARVEERFLDIFRETSENDAHPSWCPFLRGHPEEEGTYVCTIHDSRPSVCRTYICCSMRIFAGDGREVGKVKGRRSLVTEDAPLRRCWEESVAPLGTDNDVAWRSEVIAILGRAGYRVEAYE</sequence>
<dbReference type="EMBL" id="JABMJE010000017">
    <property type="protein sequence ID" value="NQS77524.1"/>
    <property type="molecule type" value="Genomic_DNA"/>
</dbReference>
<comment type="caution">
    <text evidence="1">The sequence shown here is derived from an EMBL/GenBank/DDBJ whole genome shotgun (WGS) entry which is preliminary data.</text>
</comment>